<dbReference type="RefSeq" id="WP_171082143.1">
    <property type="nucleotide sequence ID" value="NZ_JABAIV010000002.1"/>
</dbReference>
<proteinExistence type="predicted"/>
<dbReference type="Proteomes" id="UP000533905">
    <property type="component" value="Unassembled WGS sequence"/>
</dbReference>
<name>A0A7Y2JY34_9BURK</name>
<organism evidence="1 2">
    <name type="scientific">Telluria aromaticivorans</name>
    <dbReference type="NCBI Taxonomy" id="2725995"/>
    <lineage>
        <taxon>Bacteria</taxon>
        <taxon>Pseudomonadati</taxon>
        <taxon>Pseudomonadota</taxon>
        <taxon>Betaproteobacteria</taxon>
        <taxon>Burkholderiales</taxon>
        <taxon>Oxalobacteraceae</taxon>
        <taxon>Telluria group</taxon>
        <taxon>Telluria</taxon>
    </lineage>
</organism>
<dbReference type="AlphaFoldDB" id="A0A7Y2JY34"/>
<evidence type="ECO:0000313" key="2">
    <source>
        <dbReference type="Proteomes" id="UP000533905"/>
    </source>
</evidence>
<gene>
    <name evidence="1" type="ORF">HGB41_05740</name>
</gene>
<keyword evidence="2" id="KW-1185">Reference proteome</keyword>
<accession>A0A7Y2JY34</accession>
<protein>
    <submittedName>
        <fullName evidence="1">DUF4124 domain-containing protein</fullName>
    </submittedName>
</protein>
<reference evidence="1 2" key="1">
    <citation type="submission" date="2020-04" db="EMBL/GenBank/DDBJ databases">
        <title>Massilia sp. nov., a cold adapted bacteria isolated from Arctic soil.</title>
        <authorList>
            <person name="Son J."/>
            <person name="Ka J.-O."/>
        </authorList>
    </citation>
    <scope>NUCLEOTIDE SEQUENCE [LARGE SCALE GENOMIC DNA]</scope>
    <source>
        <strain evidence="1 2">ML15P13</strain>
    </source>
</reference>
<evidence type="ECO:0000313" key="1">
    <source>
        <dbReference type="EMBL" id="NNG22503.1"/>
    </source>
</evidence>
<comment type="caution">
    <text evidence="1">The sequence shown here is derived from an EMBL/GenBank/DDBJ whole genome shotgun (WGS) entry which is preliminary data.</text>
</comment>
<sequence length="103" mass="11357">MLPFLALVPAHAGQLSADHPPYRCDDGGRTVVSATPCPGGKKPDEPVRRQRLGAEAKRECGLLQTAIQESETAERGPRSPMMESVQQDLFILRKRYKKLGCQI</sequence>
<dbReference type="EMBL" id="JABAIV010000002">
    <property type="protein sequence ID" value="NNG22503.1"/>
    <property type="molecule type" value="Genomic_DNA"/>
</dbReference>